<sequence length="101" mass="11677">FNMNETLMVLDAMTKIQRTPVDDLVSLAYTLLWMWCGGKLPWEGYGFGVNAAADRLDLLHEVMVKLPHNDGIRLFVKWARSLNRMATVEEIRYDEGKNMLM</sequence>
<name>A0A9N9GV57_9GLOM</name>
<protein>
    <submittedName>
        <fullName evidence="1">8117_t:CDS:1</fullName>
    </submittedName>
</protein>
<dbReference type="Proteomes" id="UP000789739">
    <property type="component" value="Unassembled WGS sequence"/>
</dbReference>
<evidence type="ECO:0000313" key="2">
    <source>
        <dbReference type="Proteomes" id="UP000789739"/>
    </source>
</evidence>
<comment type="caution">
    <text evidence="1">The sequence shown here is derived from an EMBL/GenBank/DDBJ whole genome shotgun (WGS) entry which is preliminary data.</text>
</comment>
<dbReference type="EMBL" id="CAJVPI010001961">
    <property type="protein sequence ID" value="CAG8632042.1"/>
    <property type="molecule type" value="Genomic_DNA"/>
</dbReference>
<reference evidence="1" key="1">
    <citation type="submission" date="2021-06" db="EMBL/GenBank/DDBJ databases">
        <authorList>
            <person name="Kallberg Y."/>
            <person name="Tangrot J."/>
            <person name="Rosling A."/>
        </authorList>
    </citation>
    <scope>NUCLEOTIDE SEQUENCE</scope>
    <source>
        <strain evidence="1">BR232B</strain>
    </source>
</reference>
<proteinExistence type="predicted"/>
<accession>A0A9N9GV57</accession>
<organism evidence="1 2">
    <name type="scientific">Paraglomus brasilianum</name>
    <dbReference type="NCBI Taxonomy" id="144538"/>
    <lineage>
        <taxon>Eukaryota</taxon>
        <taxon>Fungi</taxon>
        <taxon>Fungi incertae sedis</taxon>
        <taxon>Mucoromycota</taxon>
        <taxon>Glomeromycotina</taxon>
        <taxon>Glomeromycetes</taxon>
        <taxon>Paraglomerales</taxon>
        <taxon>Paraglomeraceae</taxon>
        <taxon>Paraglomus</taxon>
    </lineage>
</organism>
<dbReference type="OrthoDB" id="10478955at2759"/>
<keyword evidence="2" id="KW-1185">Reference proteome</keyword>
<dbReference type="Gene3D" id="1.10.510.10">
    <property type="entry name" value="Transferase(Phosphotransferase) domain 1"/>
    <property type="match status" value="1"/>
</dbReference>
<dbReference type="AlphaFoldDB" id="A0A9N9GV57"/>
<feature type="non-terminal residue" evidence="1">
    <location>
        <position position="1"/>
    </location>
</feature>
<evidence type="ECO:0000313" key="1">
    <source>
        <dbReference type="EMBL" id="CAG8632042.1"/>
    </source>
</evidence>
<gene>
    <name evidence="1" type="ORF">PBRASI_LOCUS9308</name>
</gene>